<accession>A0AC61MR90</accession>
<evidence type="ECO:0000313" key="1">
    <source>
        <dbReference type="EMBL" id="QQK06979.1"/>
    </source>
</evidence>
<dbReference type="Proteomes" id="UP000595814">
    <property type="component" value="Chromosome"/>
</dbReference>
<evidence type="ECO:0000313" key="2">
    <source>
        <dbReference type="Proteomes" id="UP000595814"/>
    </source>
</evidence>
<reference evidence="1 2" key="1">
    <citation type="journal article" date="2022" name="Int. J. Syst. Evol. Microbiol.">
        <title>Miniphocaeibacter halophilus sp. nov., an ammonium-tolerant acetate-producing bacterium isolated from a biogas system.</title>
        <authorList>
            <person name="Schnurer A."/>
            <person name="Singh A."/>
            <person name="Bi S."/>
            <person name="Qiao W."/>
            <person name="Westerholm M."/>
        </authorList>
    </citation>
    <scope>NUCLEOTIDE SEQUENCE [LARGE SCALE GENOMIC DNA]</scope>
    <source>
        <strain evidence="1 2">AMB_01</strain>
    </source>
</reference>
<sequence length="290" mass="34278">MNHIGTVRLETERLILRKISSDDFRFAYKNWATDKEVTKFVGWSKHENLEETKRIFTNWINEYKSKKTYRWIIELKEIREPIGTIDVVDMDEELNMATIGYVIGKNWWNRGIVTEAFLRIIKFLFEDIKVNRIEATHMPLNFASGKVMKKCGLKYEGTLRQRFKNKGEFTDISIYGILAEDYFKGKKFKVIVDRPIGYRDFYGNIYPVNYGYILGISSGDGEEQDAYILTEDNKPLEEFTGELIAKIIRKDDIEEKWVIGKNIYSKDEIFKRTLFIEKYFNSTIKIIKTP</sequence>
<keyword evidence="2" id="KW-1185">Reference proteome</keyword>
<proteinExistence type="predicted"/>
<name>A0AC61MR90_9FIRM</name>
<protein>
    <submittedName>
        <fullName evidence="1">GNAT family N-acetyltransferase</fullName>
    </submittedName>
</protein>
<gene>
    <name evidence="1" type="ORF">JFY71_06420</name>
</gene>
<dbReference type="EMBL" id="CP066744">
    <property type="protein sequence ID" value="QQK06979.1"/>
    <property type="molecule type" value="Genomic_DNA"/>
</dbReference>
<organism evidence="1 2">
    <name type="scientific">Miniphocaeibacter halophilus</name>
    <dbReference type="NCBI Taxonomy" id="2931922"/>
    <lineage>
        <taxon>Bacteria</taxon>
        <taxon>Bacillati</taxon>
        <taxon>Bacillota</taxon>
        <taxon>Tissierellia</taxon>
        <taxon>Tissierellales</taxon>
        <taxon>Peptoniphilaceae</taxon>
        <taxon>Miniphocaeibacter</taxon>
    </lineage>
</organism>